<organism evidence="1 2">
    <name type="scientific">Methylobacterium radiotolerans</name>
    <dbReference type="NCBI Taxonomy" id="31998"/>
    <lineage>
        <taxon>Bacteria</taxon>
        <taxon>Pseudomonadati</taxon>
        <taxon>Pseudomonadota</taxon>
        <taxon>Alphaproteobacteria</taxon>
        <taxon>Hyphomicrobiales</taxon>
        <taxon>Methylobacteriaceae</taxon>
        <taxon>Methylobacterium</taxon>
    </lineage>
</organism>
<keyword evidence="2" id="KW-1185">Reference proteome</keyword>
<reference evidence="1 2" key="1">
    <citation type="journal article" date="2012" name="Genet. Mol. Biol.">
        <title>Analysis of 16S rRNA and mxaF genes revealing insights into Methylobacterium niche-specific plant association.</title>
        <authorList>
            <person name="Dourado M.N."/>
            <person name="Andreote F.D."/>
            <person name="Dini-Andreote F."/>
            <person name="Conti R."/>
            <person name="Araujo J.M."/>
            <person name="Araujo W.L."/>
        </authorList>
    </citation>
    <scope>NUCLEOTIDE SEQUENCE [LARGE SCALE GENOMIC DNA]</scope>
    <source>
        <strain evidence="1 2">SR1.6/4</strain>
    </source>
</reference>
<gene>
    <name evidence="1" type="ORF">MRSR164_22455</name>
</gene>
<name>A0ABU7TG38_9HYPH</name>
<evidence type="ECO:0000313" key="1">
    <source>
        <dbReference type="EMBL" id="MEE7459453.1"/>
    </source>
</evidence>
<dbReference type="EMBL" id="MLBY01000005">
    <property type="protein sequence ID" value="MEE7459453.1"/>
    <property type="molecule type" value="Genomic_DNA"/>
</dbReference>
<comment type="caution">
    <text evidence="1">The sequence shown here is derived from an EMBL/GenBank/DDBJ whole genome shotgun (WGS) entry which is preliminary data.</text>
</comment>
<evidence type="ECO:0000313" key="2">
    <source>
        <dbReference type="Proteomes" id="UP001349262"/>
    </source>
</evidence>
<proteinExistence type="predicted"/>
<protein>
    <submittedName>
        <fullName evidence="1">Uncharacterized protein</fullName>
    </submittedName>
</protein>
<dbReference type="Proteomes" id="UP001349262">
    <property type="component" value="Unassembled WGS sequence"/>
</dbReference>
<sequence length="140" mass="15396">MTDRLVSQTELYFRTHIHTVLPLHAALVEAMCKAPRVPQELATVLEDIGQGYCRLADDLNAELIRRGELAVASQAEDEGAETRIDAFVERLIAGLGHIEFADGRRLSARHAFEAHDVAGDALRTVLLLARKDQLASDTVP</sequence>
<accession>A0ABU7TG38</accession>